<comment type="caution">
    <text evidence="2">The sequence shown here is derived from an EMBL/GenBank/DDBJ whole genome shotgun (WGS) entry which is preliminary data.</text>
</comment>
<evidence type="ECO:0000256" key="1">
    <source>
        <dbReference type="SAM" id="Phobius"/>
    </source>
</evidence>
<evidence type="ECO:0008006" key="4">
    <source>
        <dbReference type="Google" id="ProtNLM"/>
    </source>
</evidence>
<evidence type="ECO:0000313" key="2">
    <source>
        <dbReference type="EMBL" id="RJO73739.1"/>
    </source>
</evidence>
<keyword evidence="3" id="KW-1185">Reference proteome</keyword>
<feature type="transmembrane region" description="Helical" evidence="1">
    <location>
        <begin position="69"/>
        <end position="90"/>
    </location>
</feature>
<dbReference type="EMBL" id="QZFU01000023">
    <property type="protein sequence ID" value="RJO73739.1"/>
    <property type="molecule type" value="Genomic_DNA"/>
</dbReference>
<proteinExistence type="predicted"/>
<sequence length="118" mass="11968">MSIWLVWVNAVVALVSVGFAIAGVLAPAALARSEVVVSTRYFAAMYATRAVPVGIAVVVAAFLSVPHGVWIALLAVAGACQVGDAVIGLWRRIPGQVAGSVIVGGVHLASMAHLLVVG</sequence>
<organism evidence="2 3">
    <name type="scientific">Nocardia panacis</name>
    <dbReference type="NCBI Taxonomy" id="2340916"/>
    <lineage>
        <taxon>Bacteria</taxon>
        <taxon>Bacillati</taxon>
        <taxon>Actinomycetota</taxon>
        <taxon>Actinomycetes</taxon>
        <taxon>Mycobacteriales</taxon>
        <taxon>Nocardiaceae</taxon>
        <taxon>Nocardia</taxon>
    </lineage>
</organism>
<dbReference type="AlphaFoldDB" id="A0A3A4KGY5"/>
<feature type="transmembrane region" description="Helical" evidence="1">
    <location>
        <begin position="42"/>
        <end position="63"/>
    </location>
</feature>
<dbReference type="OrthoDB" id="4571135at2"/>
<accession>A0A3A4KGY5</accession>
<feature type="transmembrane region" description="Helical" evidence="1">
    <location>
        <begin position="97"/>
        <end position="116"/>
    </location>
</feature>
<protein>
    <recommendedName>
        <fullName evidence="4">DUF4345 domain-containing protein</fullName>
    </recommendedName>
</protein>
<keyword evidence="1" id="KW-1133">Transmembrane helix</keyword>
<evidence type="ECO:0000313" key="3">
    <source>
        <dbReference type="Proteomes" id="UP000266677"/>
    </source>
</evidence>
<gene>
    <name evidence="2" type="ORF">D5S18_21485</name>
</gene>
<dbReference type="RefSeq" id="WP_120042815.1">
    <property type="nucleotide sequence ID" value="NZ_QZFU01000023.1"/>
</dbReference>
<dbReference type="Proteomes" id="UP000266677">
    <property type="component" value="Unassembled WGS sequence"/>
</dbReference>
<feature type="transmembrane region" description="Helical" evidence="1">
    <location>
        <begin position="6"/>
        <end position="30"/>
    </location>
</feature>
<keyword evidence="1" id="KW-0812">Transmembrane</keyword>
<name>A0A3A4KGY5_9NOCA</name>
<reference evidence="2 3" key="1">
    <citation type="submission" date="2018-09" db="EMBL/GenBank/DDBJ databases">
        <title>YIM PH21274 draft genome.</title>
        <authorList>
            <person name="Miao C."/>
        </authorList>
    </citation>
    <scope>NUCLEOTIDE SEQUENCE [LARGE SCALE GENOMIC DNA]</scope>
    <source>
        <strain evidence="2 3">YIM PH 21724</strain>
    </source>
</reference>
<keyword evidence="1" id="KW-0472">Membrane</keyword>